<evidence type="ECO:0000313" key="11">
    <source>
        <dbReference type="EMBL" id="SDH07711.1"/>
    </source>
</evidence>
<dbReference type="AlphaFoldDB" id="A0A1G7ZG40"/>
<dbReference type="RefSeq" id="WP_093370492.1">
    <property type="nucleotide sequence ID" value="NZ_FNCW01000025.1"/>
</dbReference>
<dbReference type="PANTHER" id="PTHR42894:SF1">
    <property type="entry name" value="N-(5'-PHOSPHORIBOSYL)ANTHRANILATE ISOMERASE"/>
    <property type="match status" value="1"/>
</dbReference>
<reference evidence="11 12" key="1">
    <citation type="submission" date="2016-10" db="EMBL/GenBank/DDBJ databases">
        <authorList>
            <person name="de Groot N.N."/>
        </authorList>
    </citation>
    <scope>NUCLEOTIDE SEQUENCE [LARGE SCALE GENOMIC DNA]</scope>
    <source>
        <strain evidence="11 12">DSM 19803</strain>
    </source>
</reference>
<keyword evidence="12" id="KW-1185">Reference proteome</keyword>
<gene>
    <name evidence="9" type="primary">trpF</name>
    <name evidence="11" type="ORF">SAMN04488027_1258</name>
</gene>
<dbReference type="InterPro" id="IPR011060">
    <property type="entry name" value="RibuloseP-bd_barrel"/>
</dbReference>
<dbReference type="InterPro" id="IPR001240">
    <property type="entry name" value="PRAI_dom"/>
</dbReference>
<proteinExistence type="inferred from homology"/>
<evidence type="ECO:0000256" key="1">
    <source>
        <dbReference type="ARBA" id="ARBA00001164"/>
    </source>
</evidence>
<dbReference type="STRING" id="470826.SAMN04488027_1258"/>
<comment type="similarity">
    <text evidence="9">Belongs to the TrpF family.</text>
</comment>
<keyword evidence="5 9" id="KW-0028">Amino-acid biosynthesis</keyword>
<dbReference type="CDD" id="cd00405">
    <property type="entry name" value="PRAI"/>
    <property type="match status" value="1"/>
</dbReference>
<dbReference type="Gene3D" id="3.20.20.70">
    <property type="entry name" value="Aldolase class I"/>
    <property type="match status" value="1"/>
</dbReference>
<dbReference type="OrthoDB" id="9786954at2"/>
<name>A0A1G7ZG40_9FLAO</name>
<keyword evidence="8 9" id="KW-0413">Isomerase</keyword>
<dbReference type="Pfam" id="PF00697">
    <property type="entry name" value="PRAI"/>
    <property type="match status" value="1"/>
</dbReference>
<dbReference type="GO" id="GO:0000162">
    <property type="term" value="P:L-tryptophan biosynthetic process"/>
    <property type="evidence" value="ECO:0007669"/>
    <property type="project" value="UniProtKB-UniRule"/>
</dbReference>
<dbReference type="SUPFAM" id="SSF51366">
    <property type="entry name" value="Ribulose-phoshate binding barrel"/>
    <property type="match status" value="1"/>
</dbReference>
<keyword evidence="6 9" id="KW-0822">Tryptophan biosynthesis</keyword>
<keyword evidence="7 9" id="KW-0057">Aromatic amino acid biosynthesis</keyword>
<dbReference type="UniPathway" id="UPA00035">
    <property type="reaction ID" value="UER00042"/>
</dbReference>
<evidence type="ECO:0000256" key="4">
    <source>
        <dbReference type="ARBA" id="ARBA00022272"/>
    </source>
</evidence>
<evidence type="ECO:0000256" key="3">
    <source>
        <dbReference type="ARBA" id="ARBA00012572"/>
    </source>
</evidence>
<evidence type="ECO:0000313" key="12">
    <source>
        <dbReference type="Proteomes" id="UP000199296"/>
    </source>
</evidence>
<dbReference type="Proteomes" id="UP000199296">
    <property type="component" value="Unassembled WGS sequence"/>
</dbReference>
<evidence type="ECO:0000256" key="2">
    <source>
        <dbReference type="ARBA" id="ARBA00004664"/>
    </source>
</evidence>
<dbReference type="InterPro" id="IPR044643">
    <property type="entry name" value="TrpF_fam"/>
</dbReference>
<dbReference type="PANTHER" id="PTHR42894">
    <property type="entry name" value="N-(5'-PHOSPHORIBOSYL)ANTHRANILATE ISOMERASE"/>
    <property type="match status" value="1"/>
</dbReference>
<dbReference type="GO" id="GO:0004640">
    <property type="term" value="F:phosphoribosylanthranilate isomerase activity"/>
    <property type="evidence" value="ECO:0007669"/>
    <property type="project" value="UniProtKB-UniRule"/>
</dbReference>
<sequence length="213" mass="23747">MKVKVCGMKHPENIKALAEQDIDYMGFIFYEKSPRFAETAVDVPDSIQKVGVFVNESIAVILKKVESFGLEVIQLHGDETPDFCLELRKALDKAGQAEVSLWKVFSIKSASDFKGVKAYHSAVDGYLLDTKGQYRGGTGEKFDWQLLEQQNFSKPVMLSGGIGPEDAEQVSQLYKDGLIAGVDINSGFEDEPGLKNIKLVQEFLQNLRTYEQV</sequence>
<dbReference type="InterPro" id="IPR013785">
    <property type="entry name" value="Aldolase_TIM"/>
</dbReference>
<protein>
    <recommendedName>
        <fullName evidence="4 9">N-(5'-phosphoribosyl)anthranilate isomerase</fullName>
        <shortName evidence="9">PRAI</shortName>
        <ecNumber evidence="3 9">5.3.1.24</ecNumber>
    </recommendedName>
</protein>
<evidence type="ECO:0000256" key="7">
    <source>
        <dbReference type="ARBA" id="ARBA00023141"/>
    </source>
</evidence>
<evidence type="ECO:0000256" key="6">
    <source>
        <dbReference type="ARBA" id="ARBA00022822"/>
    </source>
</evidence>
<evidence type="ECO:0000256" key="5">
    <source>
        <dbReference type="ARBA" id="ARBA00022605"/>
    </source>
</evidence>
<evidence type="ECO:0000259" key="10">
    <source>
        <dbReference type="Pfam" id="PF00697"/>
    </source>
</evidence>
<accession>A0A1G7ZG40</accession>
<dbReference type="EC" id="5.3.1.24" evidence="3 9"/>
<evidence type="ECO:0000256" key="8">
    <source>
        <dbReference type="ARBA" id="ARBA00023235"/>
    </source>
</evidence>
<feature type="domain" description="N-(5'phosphoribosyl) anthranilate isomerase (PRAI)" evidence="10">
    <location>
        <begin position="3"/>
        <end position="206"/>
    </location>
</feature>
<comment type="pathway">
    <text evidence="2 9">Amino-acid biosynthesis; L-tryptophan biosynthesis; L-tryptophan from chorismate: step 3/5.</text>
</comment>
<dbReference type="HAMAP" id="MF_00135">
    <property type="entry name" value="PRAI"/>
    <property type="match status" value="1"/>
</dbReference>
<evidence type="ECO:0000256" key="9">
    <source>
        <dbReference type="HAMAP-Rule" id="MF_00135"/>
    </source>
</evidence>
<dbReference type="EMBL" id="FNCW01000025">
    <property type="protein sequence ID" value="SDH07711.1"/>
    <property type="molecule type" value="Genomic_DNA"/>
</dbReference>
<comment type="catalytic activity">
    <reaction evidence="1 9">
        <text>N-(5-phospho-beta-D-ribosyl)anthranilate = 1-(2-carboxyphenylamino)-1-deoxy-D-ribulose 5-phosphate</text>
        <dbReference type="Rhea" id="RHEA:21540"/>
        <dbReference type="ChEBI" id="CHEBI:18277"/>
        <dbReference type="ChEBI" id="CHEBI:58613"/>
        <dbReference type="EC" id="5.3.1.24"/>
    </reaction>
</comment>
<organism evidence="11 12">
    <name type="scientific">Psychroflexus sediminis</name>
    <dbReference type="NCBI Taxonomy" id="470826"/>
    <lineage>
        <taxon>Bacteria</taxon>
        <taxon>Pseudomonadati</taxon>
        <taxon>Bacteroidota</taxon>
        <taxon>Flavobacteriia</taxon>
        <taxon>Flavobacteriales</taxon>
        <taxon>Flavobacteriaceae</taxon>
        <taxon>Psychroflexus</taxon>
    </lineage>
</organism>